<organism evidence="1 2">
    <name type="scientific">Artemia franciscana</name>
    <name type="common">Brine shrimp</name>
    <name type="synonym">Artemia sanfranciscana</name>
    <dbReference type="NCBI Taxonomy" id="6661"/>
    <lineage>
        <taxon>Eukaryota</taxon>
        <taxon>Metazoa</taxon>
        <taxon>Ecdysozoa</taxon>
        <taxon>Arthropoda</taxon>
        <taxon>Crustacea</taxon>
        <taxon>Branchiopoda</taxon>
        <taxon>Anostraca</taxon>
        <taxon>Artemiidae</taxon>
        <taxon>Artemia</taxon>
    </lineage>
</organism>
<sequence>MILIQNDKLRQKMKSDWVSGAKQKSFTIINMRCVQVWTREPDPELKAEEWGWKNKDDFLYPLTADHPPAPRMLLKIVKCSCRVQCSSARCGCFKNSLVCTSACRTCKGTMCSNSPKIDSNNDEENLEP</sequence>
<dbReference type="AlphaFoldDB" id="A0AA88L4T2"/>
<name>A0AA88L4T2_ARTSF</name>
<evidence type="ECO:0000313" key="2">
    <source>
        <dbReference type="Proteomes" id="UP001187531"/>
    </source>
</evidence>
<dbReference type="Proteomes" id="UP001187531">
    <property type="component" value="Unassembled WGS sequence"/>
</dbReference>
<protein>
    <recommendedName>
        <fullName evidence="3">Tesmin/TSO1-like CXC domain-containing protein</fullName>
    </recommendedName>
</protein>
<evidence type="ECO:0000313" key="1">
    <source>
        <dbReference type="EMBL" id="KAK2707940.1"/>
    </source>
</evidence>
<keyword evidence="2" id="KW-1185">Reference proteome</keyword>
<gene>
    <name evidence="1" type="ORF">QYM36_015576</name>
</gene>
<comment type="caution">
    <text evidence="1">The sequence shown here is derived from an EMBL/GenBank/DDBJ whole genome shotgun (WGS) entry which is preliminary data.</text>
</comment>
<dbReference type="EMBL" id="JAVRJZ010000019">
    <property type="protein sequence ID" value="KAK2707940.1"/>
    <property type="molecule type" value="Genomic_DNA"/>
</dbReference>
<accession>A0AA88L4T2</accession>
<evidence type="ECO:0008006" key="3">
    <source>
        <dbReference type="Google" id="ProtNLM"/>
    </source>
</evidence>
<proteinExistence type="predicted"/>
<reference evidence="1" key="1">
    <citation type="submission" date="2023-07" db="EMBL/GenBank/DDBJ databases">
        <title>Chromosome-level genome assembly of Artemia franciscana.</title>
        <authorList>
            <person name="Jo E."/>
        </authorList>
    </citation>
    <scope>NUCLEOTIDE SEQUENCE</scope>
    <source>
        <tissue evidence="1">Whole body</tissue>
    </source>
</reference>